<proteinExistence type="inferred from homology"/>
<feature type="transmembrane region" description="Helical" evidence="9">
    <location>
        <begin position="41"/>
        <end position="62"/>
    </location>
</feature>
<keyword evidence="8 9" id="KW-0472">Membrane</keyword>
<dbReference type="EMBL" id="CM035415">
    <property type="protein sequence ID" value="KAH7427965.1"/>
    <property type="molecule type" value="Genomic_DNA"/>
</dbReference>
<dbReference type="PANTHER" id="PTHR12263">
    <property type="entry name" value="VACUOLAR ATP SYNTHASE SUBUNIT H"/>
    <property type="match status" value="1"/>
</dbReference>
<comment type="similarity">
    <text evidence="2">Belongs to the V-ATPase e1/e2 subunit family.</text>
</comment>
<evidence type="ECO:0000256" key="3">
    <source>
        <dbReference type="ARBA" id="ARBA00022448"/>
    </source>
</evidence>
<keyword evidence="6 9" id="KW-1133">Transmembrane helix</keyword>
<protein>
    <submittedName>
        <fullName evidence="10">Uncharacterized protein</fullName>
    </submittedName>
</protein>
<name>A0A8T2U2W3_CERRI</name>
<sequence length="70" mass="7855">MGGGIVFFLVTFGFAVVGLLTHWRLPIVYNKGPSTNRLHRLLATTAVICAWMMWAIVFLAQWKPLVNPVL</sequence>
<comment type="subcellular location">
    <subcellularLocation>
        <location evidence="1">Endomembrane system</location>
        <topology evidence="1">Multi-pass membrane protein</topology>
    </subcellularLocation>
</comment>
<evidence type="ECO:0000313" key="11">
    <source>
        <dbReference type="Proteomes" id="UP000825935"/>
    </source>
</evidence>
<gene>
    <name evidence="10" type="ORF">KP509_10G069200</name>
</gene>
<dbReference type="Pfam" id="PF05493">
    <property type="entry name" value="ATP_synt_H"/>
    <property type="match status" value="1"/>
</dbReference>
<dbReference type="OMA" id="TAVICAW"/>
<organism evidence="10 11">
    <name type="scientific">Ceratopteris richardii</name>
    <name type="common">Triangle waterfern</name>
    <dbReference type="NCBI Taxonomy" id="49495"/>
    <lineage>
        <taxon>Eukaryota</taxon>
        <taxon>Viridiplantae</taxon>
        <taxon>Streptophyta</taxon>
        <taxon>Embryophyta</taxon>
        <taxon>Tracheophyta</taxon>
        <taxon>Polypodiopsida</taxon>
        <taxon>Polypodiidae</taxon>
        <taxon>Polypodiales</taxon>
        <taxon>Pteridineae</taxon>
        <taxon>Pteridaceae</taxon>
        <taxon>Parkerioideae</taxon>
        <taxon>Ceratopteris</taxon>
    </lineage>
</organism>
<dbReference type="GO" id="GO:0046961">
    <property type="term" value="F:proton-transporting ATPase activity, rotational mechanism"/>
    <property type="evidence" value="ECO:0007669"/>
    <property type="project" value="InterPro"/>
</dbReference>
<accession>A0A8T2U2W3</accession>
<keyword evidence="5" id="KW-0375">Hydrogen ion transport</keyword>
<evidence type="ECO:0000256" key="9">
    <source>
        <dbReference type="SAM" id="Phobius"/>
    </source>
</evidence>
<keyword evidence="4 9" id="KW-0812">Transmembrane</keyword>
<dbReference type="GO" id="GO:0033179">
    <property type="term" value="C:proton-transporting V-type ATPase, V0 domain"/>
    <property type="evidence" value="ECO:0007669"/>
    <property type="project" value="InterPro"/>
</dbReference>
<evidence type="ECO:0000256" key="6">
    <source>
        <dbReference type="ARBA" id="ARBA00022989"/>
    </source>
</evidence>
<reference evidence="10" key="1">
    <citation type="submission" date="2021-08" db="EMBL/GenBank/DDBJ databases">
        <title>WGS assembly of Ceratopteris richardii.</title>
        <authorList>
            <person name="Marchant D.B."/>
            <person name="Chen G."/>
            <person name="Jenkins J."/>
            <person name="Shu S."/>
            <person name="Leebens-Mack J."/>
            <person name="Grimwood J."/>
            <person name="Schmutz J."/>
            <person name="Soltis P."/>
            <person name="Soltis D."/>
            <person name="Chen Z.-H."/>
        </authorList>
    </citation>
    <scope>NUCLEOTIDE SEQUENCE</scope>
    <source>
        <strain evidence="10">Whitten #5841</strain>
        <tissue evidence="10">Leaf</tissue>
    </source>
</reference>
<evidence type="ECO:0000313" key="10">
    <source>
        <dbReference type="EMBL" id="KAH7427965.1"/>
    </source>
</evidence>
<evidence type="ECO:0000256" key="8">
    <source>
        <dbReference type="ARBA" id="ARBA00023136"/>
    </source>
</evidence>
<keyword evidence="7" id="KW-0406">Ion transport</keyword>
<dbReference type="GO" id="GO:0012505">
    <property type="term" value="C:endomembrane system"/>
    <property type="evidence" value="ECO:0007669"/>
    <property type="project" value="UniProtKB-SubCell"/>
</dbReference>
<dbReference type="OrthoDB" id="1508846at2759"/>
<evidence type="ECO:0000256" key="5">
    <source>
        <dbReference type="ARBA" id="ARBA00022781"/>
    </source>
</evidence>
<feature type="transmembrane region" description="Helical" evidence="9">
    <location>
        <begin position="6"/>
        <end position="29"/>
    </location>
</feature>
<evidence type="ECO:0000256" key="7">
    <source>
        <dbReference type="ARBA" id="ARBA00023065"/>
    </source>
</evidence>
<dbReference type="InterPro" id="IPR008389">
    <property type="entry name" value="ATPase_V0-cplx_e1/e2_su"/>
</dbReference>
<dbReference type="PANTHER" id="PTHR12263:SF0">
    <property type="entry name" value="V-TYPE PROTON ATPASE SUBUNIT"/>
    <property type="match status" value="1"/>
</dbReference>
<evidence type="ECO:0000256" key="2">
    <source>
        <dbReference type="ARBA" id="ARBA00008328"/>
    </source>
</evidence>
<dbReference type="Proteomes" id="UP000825935">
    <property type="component" value="Chromosome 10"/>
</dbReference>
<comment type="caution">
    <text evidence="10">The sequence shown here is derived from an EMBL/GenBank/DDBJ whole genome shotgun (WGS) entry which is preliminary data.</text>
</comment>
<keyword evidence="3" id="KW-0813">Transport</keyword>
<keyword evidence="11" id="KW-1185">Reference proteome</keyword>
<dbReference type="AlphaFoldDB" id="A0A8T2U2W3"/>
<evidence type="ECO:0000256" key="4">
    <source>
        <dbReference type="ARBA" id="ARBA00022692"/>
    </source>
</evidence>
<evidence type="ECO:0000256" key="1">
    <source>
        <dbReference type="ARBA" id="ARBA00004127"/>
    </source>
</evidence>